<sequence>MEATNFLSCPTLPRKRVLVINPSRRNYGITIRKVVNAKQGDNEAKSVDENMIVLRMRIKKMKMLEASSGSQEMPNSNWKEWEKKYCRHYLEDICEGVGLLQSFLMNTRPSLALGMLTLIAMTVPLSTYVVLFNALKVAKGLLAGSHLSIDIDF</sequence>
<dbReference type="PANTHER" id="PTHR33782">
    <property type="entry name" value="OS01G0121600 PROTEIN"/>
    <property type="match status" value="1"/>
</dbReference>
<keyword evidence="4" id="KW-1185">Reference proteome</keyword>
<keyword evidence="1" id="KW-0812">Transmembrane</keyword>
<dbReference type="PANTHER" id="PTHR33782:SF27">
    <property type="entry name" value="PROTEIN, PUTATIVE-RELATED"/>
    <property type="match status" value="1"/>
</dbReference>
<keyword evidence="1" id="KW-0472">Membrane</keyword>
<dbReference type="AlphaFoldDB" id="A0ABD1SFF4"/>
<organism evidence="3 4">
    <name type="scientific">Abeliophyllum distichum</name>
    <dbReference type="NCBI Taxonomy" id="126358"/>
    <lineage>
        <taxon>Eukaryota</taxon>
        <taxon>Viridiplantae</taxon>
        <taxon>Streptophyta</taxon>
        <taxon>Embryophyta</taxon>
        <taxon>Tracheophyta</taxon>
        <taxon>Spermatophyta</taxon>
        <taxon>Magnoliopsida</taxon>
        <taxon>eudicotyledons</taxon>
        <taxon>Gunneridae</taxon>
        <taxon>Pentapetalae</taxon>
        <taxon>asterids</taxon>
        <taxon>lamiids</taxon>
        <taxon>Lamiales</taxon>
        <taxon>Oleaceae</taxon>
        <taxon>Forsythieae</taxon>
        <taxon>Abeliophyllum</taxon>
    </lineage>
</organism>
<dbReference type="Proteomes" id="UP001604336">
    <property type="component" value="Unassembled WGS sequence"/>
</dbReference>
<evidence type="ECO:0000313" key="2">
    <source>
        <dbReference type="EMBL" id="KAL2499475.1"/>
    </source>
</evidence>
<name>A0ABD1SFF4_9LAMI</name>
<accession>A0ABD1SFF4</accession>
<evidence type="ECO:0000313" key="3">
    <source>
        <dbReference type="EMBL" id="KAL2499480.1"/>
    </source>
</evidence>
<keyword evidence="1" id="KW-1133">Transmembrane helix</keyword>
<evidence type="ECO:0000256" key="1">
    <source>
        <dbReference type="SAM" id="Phobius"/>
    </source>
</evidence>
<dbReference type="EMBL" id="JBFOLK010000007">
    <property type="protein sequence ID" value="KAL2499480.1"/>
    <property type="molecule type" value="Genomic_DNA"/>
</dbReference>
<comment type="caution">
    <text evidence="3">The sequence shown here is derived from an EMBL/GenBank/DDBJ whole genome shotgun (WGS) entry which is preliminary data.</text>
</comment>
<proteinExistence type="predicted"/>
<reference evidence="3" key="2">
    <citation type="submission" date="2024-07" db="EMBL/GenBank/DDBJ databases">
        <title>Two chromosome-level genome assemblies of Korean endemic species Abeliophyllum distichum and Forsythia ovata (Oleaceae).</title>
        <authorList>
            <person name="Mun J.H."/>
        </authorList>
    </citation>
    <scope>NUCLEOTIDE SEQUENCE</scope>
    <source>
        <strain evidence="3">KNKB198505000391</strain>
        <tissue evidence="3">Leaf</tissue>
    </source>
</reference>
<protein>
    <submittedName>
        <fullName evidence="3">Uncharacterized protein</fullName>
    </submittedName>
</protein>
<feature type="transmembrane region" description="Helical" evidence="1">
    <location>
        <begin position="111"/>
        <end position="131"/>
    </location>
</feature>
<gene>
    <name evidence="2" type="ORF">Adt_25025</name>
    <name evidence="3" type="ORF">Adt_25030</name>
</gene>
<reference evidence="4" key="1">
    <citation type="submission" date="2024-07" db="EMBL/GenBank/DDBJ databases">
        <title>Two chromosome-level genome assemblies of Korean endemic species Abeliophyllum distichum and Forsythia ovata (Oleaceae).</title>
        <authorList>
            <person name="Jang H."/>
        </authorList>
    </citation>
    <scope>NUCLEOTIDE SEQUENCE [LARGE SCALE GENOMIC DNA]</scope>
</reference>
<evidence type="ECO:0000313" key="4">
    <source>
        <dbReference type="Proteomes" id="UP001604336"/>
    </source>
</evidence>
<dbReference type="EMBL" id="JBFOLK010000007">
    <property type="protein sequence ID" value="KAL2499475.1"/>
    <property type="molecule type" value="Genomic_DNA"/>
</dbReference>